<dbReference type="EMBL" id="BMQK01000002">
    <property type="protein sequence ID" value="GGQ45041.1"/>
    <property type="molecule type" value="Genomic_DNA"/>
</dbReference>
<dbReference type="RefSeq" id="WP_189215613.1">
    <property type="nucleotide sequence ID" value="NZ_BMQK01000002.1"/>
</dbReference>
<dbReference type="AlphaFoldDB" id="A0A918B9C9"/>
<sequence length="254" mass="26193">MLICALDPTSDGSVVLLEDDVLLFDVAMPRSDRPFEPLPDILADFGYRPGDIAEFVIAGVGTGAEAAPDRSAAGTRSLATALTGTFSMRGRKYPFRGFGRAFAHLAGAYAISPFARRGEPALIVVGDGGTAARLSYITPSGWVDSGGRVPSPAPRDLDDRIRSWKGAGPWNLVLAGNAGHAAGSTGALRTLPTLRDAWLSPLPGETGAALGAGVARLFERRGMACAIGWHSRLVPVLGAASAGAEPETVVTGVG</sequence>
<name>A0A918B9C9_9ACTN</name>
<proteinExistence type="predicted"/>
<comment type="caution">
    <text evidence="1">The sequence shown here is derived from an EMBL/GenBank/DDBJ whole genome shotgun (WGS) entry which is preliminary data.</text>
</comment>
<protein>
    <submittedName>
        <fullName evidence="1">Uncharacterized protein</fullName>
    </submittedName>
</protein>
<evidence type="ECO:0000313" key="2">
    <source>
        <dbReference type="Proteomes" id="UP000620156"/>
    </source>
</evidence>
<evidence type="ECO:0000313" key="1">
    <source>
        <dbReference type="EMBL" id="GGQ45041.1"/>
    </source>
</evidence>
<gene>
    <name evidence="1" type="ORF">GCM10010145_12150</name>
</gene>
<organism evidence="1 2">
    <name type="scientific">Streptomyces ruber</name>
    <dbReference type="NCBI Taxonomy" id="83378"/>
    <lineage>
        <taxon>Bacteria</taxon>
        <taxon>Bacillati</taxon>
        <taxon>Actinomycetota</taxon>
        <taxon>Actinomycetes</taxon>
        <taxon>Kitasatosporales</taxon>
        <taxon>Streptomycetaceae</taxon>
        <taxon>Streptomyces</taxon>
    </lineage>
</organism>
<keyword evidence="2" id="KW-1185">Reference proteome</keyword>
<accession>A0A918B9C9</accession>
<dbReference type="Proteomes" id="UP000620156">
    <property type="component" value="Unassembled WGS sequence"/>
</dbReference>
<reference evidence="1" key="2">
    <citation type="submission" date="2020-09" db="EMBL/GenBank/DDBJ databases">
        <authorList>
            <person name="Sun Q."/>
            <person name="Ohkuma M."/>
        </authorList>
    </citation>
    <scope>NUCLEOTIDE SEQUENCE</scope>
    <source>
        <strain evidence="1">JCM 3131</strain>
    </source>
</reference>
<reference evidence="1" key="1">
    <citation type="journal article" date="2014" name="Int. J. Syst. Evol. Microbiol.">
        <title>Complete genome sequence of Corynebacterium casei LMG S-19264T (=DSM 44701T), isolated from a smear-ripened cheese.</title>
        <authorList>
            <consortium name="US DOE Joint Genome Institute (JGI-PGF)"/>
            <person name="Walter F."/>
            <person name="Albersmeier A."/>
            <person name="Kalinowski J."/>
            <person name="Ruckert C."/>
        </authorList>
    </citation>
    <scope>NUCLEOTIDE SEQUENCE</scope>
    <source>
        <strain evidence="1">JCM 3131</strain>
    </source>
</reference>